<reference evidence="5" key="1">
    <citation type="submission" date="2020-12" db="EMBL/GenBank/DDBJ databases">
        <title>Metabolic potential, ecology and presence of endohyphal bacteria is reflected in genomic diversity of Mucoromycotina.</title>
        <authorList>
            <person name="Muszewska A."/>
            <person name="Okrasinska A."/>
            <person name="Steczkiewicz K."/>
            <person name="Drgas O."/>
            <person name="Orlowska M."/>
            <person name="Perlinska-Lenart U."/>
            <person name="Aleksandrzak-Piekarczyk T."/>
            <person name="Szatraj K."/>
            <person name="Zielenkiewicz U."/>
            <person name="Pilsyk S."/>
            <person name="Malc E."/>
            <person name="Mieczkowski P."/>
            <person name="Kruszewska J.S."/>
            <person name="Biernat P."/>
            <person name="Pawlowska J."/>
        </authorList>
    </citation>
    <scope>NUCLEOTIDE SEQUENCE</scope>
    <source>
        <strain evidence="5">WA0000067209</strain>
    </source>
</reference>
<proteinExistence type="predicted"/>
<dbReference type="AlphaFoldDB" id="A0A8H7U985"/>
<evidence type="ECO:0000313" key="5">
    <source>
        <dbReference type="EMBL" id="KAG2171458.1"/>
    </source>
</evidence>
<dbReference type="Proteomes" id="UP000654370">
    <property type="component" value="Unassembled WGS sequence"/>
</dbReference>
<dbReference type="EMBL" id="JAEPQZ010000021">
    <property type="protein sequence ID" value="KAG2171458.1"/>
    <property type="molecule type" value="Genomic_DNA"/>
</dbReference>
<comment type="caution">
    <text evidence="5">The sequence shown here is derived from an EMBL/GenBank/DDBJ whole genome shotgun (WGS) entry which is preliminary data.</text>
</comment>
<dbReference type="GO" id="GO:0008757">
    <property type="term" value="F:S-adenosylmethionine-dependent methyltransferase activity"/>
    <property type="evidence" value="ECO:0007669"/>
    <property type="project" value="InterPro"/>
</dbReference>
<dbReference type="SUPFAM" id="SSF53335">
    <property type="entry name" value="S-adenosyl-L-methionine-dependent methyltransferases"/>
    <property type="match status" value="1"/>
</dbReference>
<dbReference type="CDD" id="cd02440">
    <property type="entry name" value="AdoMet_MTases"/>
    <property type="match status" value="1"/>
</dbReference>
<dbReference type="OrthoDB" id="276151at2759"/>
<dbReference type="Pfam" id="PF05724">
    <property type="entry name" value="TPMT"/>
    <property type="match status" value="1"/>
</dbReference>
<keyword evidence="2" id="KW-0489">Methyltransferase</keyword>
<organism evidence="5 6">
    <name type="scientific">Mortierella isabellina</name>
    <name type="common">Filamentous fungus</name>
    <name type="synonym">Umbelopsis isabellina</name>
    <dbReference type="NCBI Taxonomy" id="91625"/>
    <lineage>
        <taxon>Eukaryota</taxon>
        <taxon>Fungi</taxon>
        <taxon>Fungi incertae sedis</taxon>
        <taxon>Mucoromycota</taxon>
        <taxon>Mucoromycotina</taxon>
        <taxon>Umbelopsidomycetes</taxon>
        <taxon>Umbelopsidales</taxon>
        <taxon>Umbelopsidaceae</taxon>
        <taxon>Umbelopsis</taxon>
    </lineage>
</organism>
<dbReference type="GO" id="GO:0032259">
    <property type="term" value="P:methylation"/>
    <property type="evidence" value="ECO:0007669"/>
    <property type="project" value="UniProtKB-KW"/>
</dbReference>
<evidence type="ECO:0000313" key="6">
    <source>
        <dbReference type="Proteomes" id="UP000654370"/>
    </source>
</evidence>
<sequence>WYNGATVVSPKRSFPHVINLQTVNPALDTNWEKRWHDKDTPWDHGESSQALVELLKEKQDVIPKEGNVLVPGCGRGYDVFLLASPERKVLGLDLSETCIQQCLKLQKEKQLSDAHISFICDDFFKFDVPVGKFSLIFDYTFFCALPPALRPQWGQRMAEIVKSDGVLICLIYPLVEREGGPPFSVTVDAYKEALEPAFENLYLADCQGHASRAGKEKISIWRRK</sequence>
<evidence type="ECO:0008006" key="7">
    <source>
        <dbReference type="Google" id="ProtNLM"/>
    </source>
</evidence>
<evidence type="ECO:0000256" key="2">
    <source>
        <dbReference type="ARBA" id="ARBA00022603"/>
    </source>
</evidence>
<evidence type="ECO:0000256" key="3">
    <source>
        <dbReference type="ARBA" id="ARBA00022679"/>
    </source>
</evidence>
<dbReference type="InterPro" id="IPR008854">
    <property type="entry name" value="TPMT"/>
</dbReference>
<feature type="non-terminal residue" evidence="5">
    <location>
        <position position="224"/>
    </location>
</feature>
<evidence type="ECO:0000256" key="4">
    <source>
        <dbReference type="ARBA" id="ARBA00022691"/>
    </source>
</evidence>
<dbReference type="PANTHER" id="PTHR32183:SF11">
    <property type="entry name" value="THIOL METHYLTRANSFERASE 2-RELATED"/>
    <property type="match status" value="1"/>
</dbReference>
<keyword evidence="6" id="KW-1185">Reference proteome</keyword>
<gene>
    <name evidence="5" type="ORF">INT43_009119</name>
</gene>
<dbReference type="PROSITE" id="PS51585">
    <property type="entry name" value="SAM_MT_TPMT"/>
    <property type="match status" value="1"/>
</dbReference>
<keyword evidence="3" id="KW-0808">Transferase</keyword>
<dbReference type="InterPro" id="IPR029063">
    <property type="entry name" value="SAM-dependent_MTases_sf"/>
</dbReference>
<evidence type="ECO:0000256" key="1">
    <source>
        <dbReference type="ARBA" id="ARBA00022553"/>
    </source>
</evidence>
<keyword evidence="1" id="KW-0597">Phosphoprotein</keyword>
<name>A0A8H7U985_MORIS</name>
<protein>
    <recommendedName>
        <fullName evidence="7">Thiol methyltransferase 1</fullName>
    </recommendedName>
</protein>
<accession>A0A8H7U985</accession>
<keyword evidence="4" id="KW-0949">S-adenosyl-L-methionine</keyword>
<dbReference type="Gene3D" id="3.40.50.150">
    <property type="entry name" value="Vaccinia Virus protein VP39"/>
    <property type="match status" value="1"/>
</dbReference>
<dbReference type="PANTHER" id="PTHR32183">
    <property type="match status" value="1"/>
</dbReference>